<dbReference type="Gene3D" id="2.60.120.260">
    <property type="entry name" value="Galactose-binding domain-like"/>
    <property type="match status" value="1"/>
</dbReference>
<organism evidence="1">
    <name type="scientific">uncultured Aspergillus</name>
    <dbReference type="NCBI Taxonomy" id="246267"/>
    <lineage>
        <taxon>Eukaryota</taxon>
        <taxon>Fungi</taxon>
        <taxon>Dikarya</taxon>
        <taxon>Ascomycota</taxon>
        <taxon>Pezizomycotina</taxon>
        <taxon>Eurotiomycetes</taxon>
        <taxon>Eurotiomycetidae</taxon>
        <taxon>Eurotiales</taxon>
        <taxon>Aspergillaceae</taxon>
        <taxon>environmental samples</taxon>
    </lineage>
</organism>
<sequence>KIMSLDEKSRWIWTDDWTSQDKHDPRLVYFRKKVKLQDPQFGELKISADSRYKLFINNQLVEVGPRKGDHQVWYLDKVNIQKYICPGENIFAVAVLRYPLEQEKGNYSVFRTE</sequence>
<protein>
    <submittedName>
        <fullName evidence="1">CAZy families GH78 protein</fullName>
    </submittedName>
</protein>
<dbReference type="AlphaFoldDB" id="A0A060CL66"/>
<evidence type="ECO:0000313" key="1">
    <source>
        <dbReference type="EMBL" id="AIA93541.1"/>
    </source>
</evidence>
<reference evidence="1" key="1">
    <citation type="journal article" date="2013" name="Environ. Microbiol.">
        <title>Seasonally variable intestinal metagenomes of the red palm weevil (Rhynchophorus ferrugineus).</title>
        <authorList>
            <person name="Jia S."/>
            <person name="Zhang X."/>
            <person name="Zhang G."/>
            <person name="Yin A."/>
            <person name="Zhang S."/>
            <person name="Li F."/>
            <person name="Wang L."/>
            <person name="Zhao D."/>
            <person name="Yun Q."/>
            <person name="Tala"/>
            <person name="Wang J."/>
            <person name="Sun G."/>
            <person name="Baabdullah M."/>
            <person name="Yu X."/>
            <person name="Hu S."/>
            <person name="Al-Mssallem I.S."/>
            <person name="Yu J."/>
        </authorList>
    </citation>
    <scope>NUCLEOTIDE SEQUENCE</scope>
</reference>
<dbReference type="EMBL" id="KF126194">
    <property type="protein sequence ID" value="AIA93541.1"/>
    <property type="molecule type" value="Genomic_DNA"/>
</dbReference>
<name>A0A060CL66_9EURO</name>
<feature type="non-terminal residue" evidence="1">
    <location>
        <position position="113"/>
    </location>
</feature>
<accession>A0A060CL66</accession>
<feature type="non-terminal residue" evidence="1">
    <location>
        <position position="1"/>
    </location>
</feature>
<proteinExistence type="predicted"/>